<reference evidence="2 3" key="1">
    <citation type="journal article" date="2012" name="Genome Biol.">
        <title>Genome and low-iron response of an oceanic diatom adapted to chronic iron limitation.</title>
        <authorList>
            <person name="Lommer M."/>
            <person name="Specht M."/>
            <person name="Roy A.S."/>
            <person name="Kraemer L."/>
            <person name="Andreson R."/>
            <person name="Gutowska M.A."/>
            <person name="Wolf J."/>
            <person name="Bergner S.V."/>
            <person name="Schilhabel M.B."/>
            <person name="Klostermeier U.C."/>
            <person name="Beiko R.G."/>
            <person name="Rosenstiel P."/>
            <person name="Hippler M."/>
            <person name="Laroche J."/>
        </authorList>
    </citation>
    <scope>NUCLEOTIDE SEQUENCE [LARGE SCALE GENOMIC DNA]</scope>
    <source>
        <strain evidence="2 3">CCMP1005</strain>
    </source>
</reference>
<feature type="region of interest" description="Disordered" evidence="1">
    <location>
        <begin position="353"/>
        <end position="383"/>
    </location>
</feature>
<protein>
    <submittedName>
        <fullName evidence="2">Uncharacterized protein</fullName>
    </submittedName>
</protein>
<dbReference type="AlphaFoldDB" id="K0R7J0"/>
<accession>K0R7J0</accession>
<organism evidence="2 3">
    <name type="scientific">Thalassiosira oceanica</name>
    <name type="common">Marine diatom</name>
    <dbReference type="NCBI Taxonomy" id="159749"/>
    <lineage>
        <taxon>Eukaryota</taxon>
        <taxon>Sar</taxon>
        <taxon>Stramenopiles</taxon>
        <taxon>Ochrophyta</taxon>
        <taxon>Bacillariophyta</taxon>
        <taxon>Coscinodiscophyceae</taxon>
        <taxon>Thalassiosirophycidae</taxon>
        <taxon>Thalassiosirales</taxon>
        <taxon>Thalassiosiraceae</taxon>
        <taxon>Thalassiosira</taxon>
    </lineage>
</organism>
<sequence>MAALRRGLRGEVGGAEDGEAARVGAAGYSVRHGAPSPPEPAPDLAPRDVSAGRVWRRPPGGPAWAERTPGDLGLEPLRCAALGGSGTALFSATARADCADGSPARLARRRRRWGREPSFPPPRELHLHGNPSRRQHPARPSKPDVAAPGGWDEFTGELTAAADEEGGFGARAPAHLTSTGTCSAGTRRPRVVDGTGGIDRRRRRRHRHDGTPRFVDGRAGRPRPASGYPVEVQQATGASRQRASRKERRPVRSPVWDEPGERHGAVLRGVRGRRVPGGRARDVMISSAARALDGAPYRPGRLWAIGARWVAGRHRLENNMHAKSGRLRVTRQSTGRAVTGNDHDVARRVENLRGVNPRGSGSAHGEGAGGEAGLRLGGKQATD</sequence>
<evidence type="ECO:0000313" key="2">
    <source>
        <dbReference type="EMBL" id="EJK48024.1"/>
    </source>
</evidence>
<feature type="region of interest" description="Disordered" evidence="1">
    <location>
        <begin position="99"/>
        <end position="152"/>
    </location>
</feature>
<feature type="region of interest" description="Disordered" evidence="1">
    <location>
        <begin position="1"/>
        <end position="73"/>
    </location>
</feature>
<proteinExistence type="predicted"/>
<evidence type="ECO:0000256" key="1">
    <source>
        <dbReference type="SAM" id="MobiDB-lite"/>
    </source>
</evidence>
<name>K0R7J0_THAOC</name>
<feature type="compositionally biased region" description="Basic and acidic residues" evidence="1">
    <location>
        <begin position="209"/>
        <end position="219"/>
    </location>
</feature>
<keyword evidence="3" id="KW-1185">Reference proteome</keyword>
<dbReference type="EMBL" id="AGNL01046370">
    <property type="protein sequence ID" value="EJK48024.1"/>
    <property type="molecule type" value="Genomic_DNA"/>
</dbReference>
<evidence type="ECO:0000313" key="3">
    <source>
        <dbReference type="Proteomes" id="UP000266841"/>
    </source>
</evidence>
<dbReference type="Proteomes" id="UP000266841">
    <property type="component" value="Unassembled WGS sequence"/>
</dbReference>
<feature type="compositionally biased region" description="Basic residues" evidence="1">
    <location>
        <begin position="242"/>
        <end position="251"/>
    </location>
</feature>
<feature type="region of interest" description="Disordered" evidence="1">
    <location>
        <begin position="169"/>
        <end position="260"/>
    </location>
</feature>
<gene>
    <name evidence="2" type="ORF">THAOC_33217</name>
</gene>
<comment type="caution">
    <text evidence="2">The sequence shown here is derived from an EMBL/GenBank/DDBJ whole genome shotgun (WGS) entry which is preliminary data.</text>
</comment>
<feature type="compositionally biased region" description="Gly residues" evidence="1">
    <location>
        <begin position="362"/>
        <end position="376"/>
    </location>
</feature>